<name>A0A2T7BCY4_9BACT</name>
<keyword evidence="1" id="KW-1133">Transmembrane helix</keyword>
<keyword evidence="1" id="KW-0472">Membrane</keyword>
<sequence>MNMKKGESILLALIYIFTLFFLIAALRLGLINFIVNNFTTIYYNNDLGNLIVRKLGLPDTYDTMEILNGKLRIRCFGGTTVDEVLPSSPRS</sequence>
<dbReference type="EMBL" id="QCYK01000003">
    <property type="protein sequence ID" value="PUZ22959.1"/>
    <property type="molecule type" value="Genomic_DNA"/>
</dbReference>
<organism evidence="2 3">
    <name type="scientific">Chitinophaga parva</name>
    <dbReference type="NCBI Taxonomy" id="2169414"/>
    <lineage>
        <taxon>Bacteria</taxon>
        <taxon>Pseudomonadati</taxon>
        <taxon>Bacteroidota</taxon>
        <taxon>Chitinophagia</taxon>
        <taxon>Chitinophagales</taxon>
        <taxon>Chitinophagaceae</taxon>
        <taxon>Chitinophaga</taxon>
    </lineage>
</organism>
<evidence type="ECO:0000313" key="2">
    <source>
        <dbReference type="EMBL" id="PUZ22959.1"/>
    </source>
</evidence>
<comment type="caution">
    <text evidence="2">The sequence shown here is derived from an EMBL/GenBank/DDBJ whole genome shotgun (WGS) entry which is preliminary data.</text>
</comment>
<feature type="transmembrane region" description="Helical" evidence="1">
    <location>
        <begin position="12"/>
        <end position="35"/>
    </location>
</feature>
<keyword evidence="1" id="KW-0812">Transmembrane</keyword>
<gene>
    <name evidence="2" type="ORF">DCC81_21325</name>
</gene>
<dbReference type="Proteomes" id="UP000244450">
    <property type="component" value="Unassembled WGS sequence"/>
</dbReference>
<dbReference type="AlphaFoldDB" id="A0A2T7BCY4"/>
<accession>A0A2T7BCY4</accession>
<reference evidence="2 3" key="1">
    <citation type="submission" date="2018-04" db="EMBL/GenBank/DDBJ databases">
        <title>Chitinophaga fuyangensis sp. nov., isolated from soil in a chemical factory.</title>
        <authorList>
            <person name="Chen K."/>
        </authorList>
    </citation>
    <scope>NUCLEOTIDE SEQUENCE [LARGE SCALE GENOMIC DNA]</scope>
    <source>
        <strain evidence="2 3">LY-1</strain>
    </source>
</reference>
<keyword evidence="3" id="KW-1185">Reference proteome</keyword>
<evidence type="ECO:0000313" key="3">
    <source>
        <dbReference type="Proteomes" id="UP000244450"/>
    </source>
</evidence>
<evidence type="ECO:0000256" key="1">
    <source>
        <dbReference type="SAM" id="Phobius"/>
    </source>
</evidence>
<protein>
    <submittedName>
        <fullName evidence="2">Uncharacterized protein</fullName>
    </submittedName>
</protein>
<proteinExistence type="predicted"/>